<gene>
    <name evidence="2" type="ORF">VNO78_09819</name>
</gene>
<accession>A0AAN9SXX3</accession>
<sequence>MTSLTLKSGGTVTLQSPLPEKKTTPLVRNPSCGDGQTNPLGFFYSRPLPLPKPPSQFTLFTTHATPTATKTCFTPLATRNSQLATRKKQT</sequence>
<protein>
    <submittedName>
        <fullName evidence="2">Uncharacterized protein</fullName>
    </submittedName>
</protein>
<dbReference type="Proteomes" id="UP001386955">
    <property type="component" value="Unassembled WGS sequence"/>
</dbReference>
<feature type="compositionally biased region" description="Polar residues" evidence="1">
    <location>
        <begin position="1"/>
        <end position="16"/>
    </location>
</feature>
<feature type="region of interest" description="Disordered" evidence="1">
    <location>
        <begin position="1"/>
        <end position="33"/>
    </location>
</feature>
<dbReference type="AlphaFoldDB" id="A0AAN9SXX3"/>
<proteinExistence type="predicted"/>
<dbReference type="EMBL" id="JAYMYS010000002">
    <property type="protein sequence ID" value="KAK7407762.1"/>
    <property type="molecule type" value="Genomic_DNA"/>
</dbReference>
<name>A0AAN9SXX3_PSOTE</name>
<reference evidence="2 3" key="1">
    <citation type="submission" date="2024-01" db="EMBL/GenBank/DDBJ databases">
        <title>The genomes of 5 underutilized Papilionoideae crops provide insights into root nodulation and disease resistanc.</title>
        <authorList>
            <person name="Jiang F."/>
        </authorList>
    </citation>
    <scope>NUCLEOTIDE SEQUENCE [LARGE SCALE GENOMIC DNA]</scope>
    <source>
        <strain evidence="2">DUOXIRENSHENG_FW03</strain>
        <tissue evidence="2">Leaves</tissue>
    </source>
</reference>
<keyword evidence="3" id="KW-1185">Reference proteome</keyword>
<evidence type="ECO:0000256" key="1">
    <source>
        <dbReference type="SAM" id="MobiDB-lite"/>
    </source>
</evidence>
<evidence type="ECO:0000313" key="2">
    <source>
        <dbReference type="EMBL" id="KAK7407762.1"/>
    </source>
</evidence>
<comment type="caution">
    <text evidence="2">The sequence shown here is derived from an EMBL/GenBank/DDBJ whole genome shotgun (WGS) entry which is preliminary data.</text>
</comment>
<organism evidence="2 3">
    <name type="scientific">Psophocarpus tetragonolobus</name>
    <name type="common">Winged bean</name>
    <name type="synonym">Dolichos tetragonolobus</name>
    <dbReference type="NCBI Taxonomy" id="3891"/>
    <lineage>
        <taxon>Eukaryota</taxon>
        <taxon>Viridiplantae</taxon>
        <taxon>Streptophyta</taxon>
        <taxon>Embryophyta</taxon>
        <taxon>Tracheophyta</taxon>
        <taxon>Spermatophyta</taxon>
        <taxon>Magnoliopsida</taxon>
        <taxon>eudicotyledons</taxon>
        <taxon>Gunneridae</taxon>
        <taxon>Pentapetalae</taxon>
        <taxon>rosids</taxon>
        <taxon>fabids</taxon>
        <taxon>Fabales</taxon>
        <taxon>Fabaceae</taxon>
        <taxon>Papilionoideae</taxon>
        <taxon>50 kb inversion clade</taxon>
        <taxon>NPAAA clade</taxon>
        <taxon>indigoferoid/millettioid clade</taxon>
        <taxon>Phaseoleae</taxon>
        <taxon>Psophocarpus</taxon>
    </lineage>
</organism>
<evidence type="ECO:0000313" key="3">
    <source>
        <dbReference type="Proteomes" id="UP001386955"/>
    </source>
</evidence>